<keyword evidence="11" id="KW-1185">Reference proteome</keyword>
<evidence type="ECO:0000256" key="3">
    <source>
        <dbReference type="ARBA" id="ARBA00022448"/>
    </source>
</evidence>
<dbReference type="InterPro" id="IPR020846">
    <property type="entry name" value="MFS_dom"/>
</dbReference>
<feature type="domain" description="Major facilitator superfamily (MFS) profile" evidence="9">
    <location>
        <begin position="25"/>
        <end position="533"/>
    </location>
</feature>
<accession>A0A077MGD5</accession>
<feature type="transmembrane region" description="Helical" evidence="8">
    <location>
        <begin position="350"/>
        <end position="370"/>
    </location>
</feature>
<dbReference type="PANTHER" id="PTHR23501:SF197">
    <property type="entry name" value="COMD"/>
    <property type="match status" value="1"/>
</dbReference>
<evidence type="ECO:0000259" key="9">
    <source>
        <dbReference type="PROSITE" id="PS50850"/>
    </source>
</evidence>
<reference evidence="10 11" key="1">
    <citation type="journal article" date="2013" name="ISME J.">
        <title>A metabolic model for members of the genus Tetrasphaera involved in enhanced biological phosphorus removal.</title>
        <authorList>
            <person name="Kristiansen R."/>
            <person name="Nguyen H.T.T."/>
            <person name="Saunders A.M."/>
            <person name="Nielsen J.L."/>
            <person name="Wimmer R."/>
            <person name="Le V.Q."/>
            <person name="McIlroy S.J."/>
            <person name="Petrovski S."/>
            <person name="Seviour R.J."/>
            <person name="Calteau A."/>
            <person name="Nielsen K.L."/>
            <person name="Nielsen P.H."/>
        </authorList>
    </citation>
    <scope>NUCLEOTIDE SEQUENCE [LARGE SCALE GENOMIC DNA]</scope>
    <source>
        <strain evidence="10 11">Ben 74</strain>
    </source>
</reference>
<feature type="transmembrane region" description="Helical" evidence="8">
    <location>
        <begin position="376"/>
        <end position="400"/>
    </location>
</feature>
<evidence type="ECO:0000313" key="10">
    <source>
        <dbReference type="EMBL" id="CCI54397.1"/>
    </source>
</evidence>
<dbReference type="Pfam" id="PF07690">
    <property type="entry name" value="MFS_1"/>
    <property type="match status" value="1"/>
</dbReference>
<dbReference type="GO" id="GO:0005886">
    <property type="term" value="C:plasma membrane"/>
    <property type="evidence" value="ECO:0007669"/>
    <property type="project" value="UniProtKB-SubCell"/>
</dbReference>
<evidence type="ECO:0000256" key="8">
    <source>
        <dbReference type="SAM" id="Phobius"/>
    </source>
</evidence>
<dbReference type="AlphaFoldDB" id="A0A077MGD5"/>
<keyword evidence="4" id="KW-1003">Cell membrane</keyword>
<feature type="transmembrane region" description="Helical" evidence="8">
    <location>
        <begin position="240"/>
        <end position="264"/>
    </location>
</feature>
<feature type="transmembrane region" description="Helical" evidence="8">
    <location>
        <begin position="320"/>
        <end position="338"/>
    </location>
</feature>
<dbReference type="SUPFAM" id="SSF103473">
    <property type="entry name" value="MFS general substrate transporter"/>
    <property type="match status" value="1"/>
</dbReference>
<dbReference type="CDD" id="cd17502">
    <property type="entry name" value="MFS_Azr1_MDR_like"/>
    <property type="match status" value="1"/>
</dbReference>
<evidence type="ECO:0000256" key="2">
    <source>
        <dbReference type="ARBA" id="ARBA00007520"/>
    </source>
</evidence>
<feature type="transmembrane region" description="Helical" evidence="8">
    <location>
        <begin position="90"/>
        <end position="113"/>
    </location>
</feature>
<dbReference type="OrthoDB" id="7375466at2"/>
<comment type="similarity">
    <text evidence="2">Belongs to the major facilitator superfamily. TCR/Tet family.</text>
</comment>
<dbReference type="PANTHER" id="PTHR23501">
    <property type="entry name" value="MAJOR FACILITATOR SUPERFAMILY"/>
    <property type="match status" value="1"/>
</dbReference>
<feature type="transmembrane region" description="Helical" evidence="8">
    <location>
        <begin position="20"/>
        <end position="38"/>
    </location>
</feature>
<feature type="transmembrane region" description="Helical" evidence="8">
    <location>
        <begin position="184"/>
        <end position="204"/>
    </location>
</feature>
<evidence type="ECO:0000313" key="11">
    <source>
        <dbReference type="Proteomes" id="UP000035720"/>
    </source>
</evidence>
<keyword evidence="3" id="KW-0813">Transport</keyword>
<organism evidence="10 11">
    <name type="scientific">Nostocoides jenkinsii Ben 74</name>
    <dbReference type="NCBI Taxonomy" id="1193518"/>
    <lineage>
        <taxon>Bacteria</taxon>
        <taxon>Bacillati</taxon>
        <taxon>Actinomycetota</taxon>
        <taxon>Actinomycetes</taxon>
        <taxon>Micrococcales</taxon>
        <taxon>Intrasporangiaceae</taxon>
        <taxon>Nostocoides</taxon>
    </lineage>
</organism>
<dbReference type="EMBL" id="CAJC01000183">
    <property type="protein sequence ID" value="CCI54397.1"/>
    <property type="molecule type" value="Genomic_DNA"/>
</dbReference>
<feature type="transmembrane region" description="Helical" evidence="8">
    <location>
        <begin position="509"/>
        <end position="528"/>
    </location>
</feature>
<dbReference type="NCBIfam" id="TIGR00711">
    <property type="entry name" value="efflux_EmrB"/>
    <property type="match status" value="1"/>
</dbReference>
<dbReference type="Proteomes" id="UP000035720">
    <property type="component" value="Unassembled WGS sequence"/>
</dbReference>
<feature type="transmembrane region" description="Helical" evidence="8">
    <location>
        <begin position="151"/>
        <end position="172"/>
    </location>
</feature>
<dbReference type="FunFam" id="1.20.1720.10:FF:000004">
    <property type="entry name" value="EmrB/QacA family drug resistance transporter"/>
    <property type="match status" value="1"/>
</dbReference>
<dbReference type="InterPro" id="IPR011701">
    <property type="entry name" value="MFS"/>
</dbReference>
<dbReference type="InterPro" id="IPR004638">
    <property type="entry name" value="EmrB-like"/>
</dbReference>
<comment type="subcellular location">
    <subcellularLocation>
        <location evidence="1">Cell membrane</location>
        <topology evidence="1">Multi-pass membrane protein</topology>
    </subcellularLocation>
</comment>
<feature type="transmembrane region" description="Helical" evidence="8">
    <location>
        <begin position="216"/>
        <end position="234"/>
    </location>
</feature>
<dbReference type="InterPro" id="IPR036259">
    <property type="entry name" value="MFS_trans_sf"/>
</dbReference>
<dbReference type="PROSITE" id="PS50850">
    <property type="entry name" value="MFS"/>
    <property type="match status" value="1"/>
</dbReference>
<protein>
    <submittedName>
        <fullName evidence="10">Putative multidrug-efflux transporter</fullName>
    </submittedName>
</protein>
<keyword evidence="7 8" id="KW-0472">Membrane</keyword>
<feature type="transmembrane region" description="Helical" evidence="8">
    <location>
        <begin position="421"/>
        <end position="439"/>
    </location>
</feature>
<keyword evidence="6 8" id="KW-1133">Transmembrane helix</keyword>
<name>A0A077MGD5_9MICO</name>
<feature type="transmembrane region" description="Helical" evidence="8">
    <location>
        <begin position="284"/>
        <end position="308"/>
    </location>
</feature>
<dbReference type="STRING" id="1193518.BN13_70021"/>
<evidence type="ECO:0000256" key="4">
    <source>
        <dbReference type="ARBA" id="ARBA00022475"/>
    </source>
</evidence>
<dbReference type="RefSeq" id="WP_048544038.1">
    <property type="nucleotide sequence ID" value="NZ_HF571038.1"/>
</dbReference>
<dbReference type="Gene3D" id="1.20.1250.20">
    <property type="entry name" value="MFS general substrate transporter like domains"/>
    <property type="match status" value="1"/>
</dbReference>
<evidence type="ECO:0000256" key="6">
    <source>
        <dbReference type="ARBA" id="ARBA00022989"/>
    </source>
</evidence>
<feature type="transmembrane region" description="Helical" evidence="8">
    <location>
        <begin position="119"/>
        <end position="139"/>
    </location>
</feature>
<gene>
    <name evidence="10" type="ORF">BN13_70021</name>
</gene>
<sequence length="546" mass="58206">MSAAPELSSTDVPESPLSHNQIVTILIGLMLGMFLAALDQTIVATAIRTIADDLQGLDRQAWVTTAYLITSTIVTPLYGKLSDIYGRKPFFITAITVFVIGSVMCTFADSMIQLAAFRAVQGVGAGGLFSLALAIIGDIVPPMERAKYQGYFLAVFGTSSVLGPVIGGFFAGMTSFLGIAGWRWVFLVNVPIGIIALLVVMRTLHLRHTRLDHRIDWWGAAALSVGLVPLLLVAEQGREWGWGSTNSILCYVIGGVGVLAFLTIERWMGDEALLPIRLFTNKTIGISSIASTVLGIALFGGIACLPLYLQIVKGSSPTEAGLQLLPLTLGIMSGSIISGQTISRTGRYRVFLRLGAPLIAVALFIFHYIAWDTPMWQIMIVSALFGAGMGFMMQPLMLAVQSAADRRDMGIATASATFTRQIGGTLGTAVFLSILFSLLPDKIASSLKAAQGTSDFRKALADPANAEFVASLKSGVAGEGIMKDSSFLTSLDPRLAKPFLQGFADAMDHVFLVAALVMVVGAVITWMIPQIDLRRPAPGEAPVLAE</sequence>
<evidence type="ECO:0000256" key="1">
    <source>
        <dbReference type="ARBA" id="ARBA00004651"/>
    </source>
</evidence>
<proteinExistence type="inferred from homology"/>
<evidence type="ECO:0000256" key="7">
    <source>
        <dbReference type="ARBA" id="ARBA00023136"/>
    </source>
</evidence>
<dbReference type="GO" id="GO:0022857">
    <property type="term" value="F:transmembrane transporter activity"/>
    <property type="evidence" value="ECO:0007669"/>
    <property type="project" value="InterPro"/>
</dbReference>
<dbReference type="Gene3D" id="1.20.1720.10">
    <property type="entry name" value="Multidrug resistance protein D"/>
    <property type="match status" value="1"/>
</dbReference>
<comment type="caution">
    <text evidence="10">The sequence shown here is derived from an EMBL/GenBank/DDBJ whole genome shotgun (WGS) entry which is preliminary data.</text>
</comment>
<keyword evidence="5 8" id="KW-0812">Transmembrane</keyword>
<evidence type="ECO:0000256" key="5">
    <source>
        <dbReference type="ARBA" id="ARBA00022692"/>
    </source>
</evidence>